<dbReference type="GO" id="GO:0043200">
    <property type="term" value="P:response to amino acid"/>
    <property type="evidence" value="ECO:0007669"/>
    <property type="project" value="TreeGrafter"/>
</dbReference>
<dbReference type="GO" id="GO:0005829">
    <property type="term" value="C:cytosol"/>
    <property type="evidence" value="ECO:0007669"/>
    <property type="project" value="TreeGrafter"/>
</dbReference>
<dbReference type="CDD" id="cd00090">
    <property type="entry name" value="HTH_ARSR"/>
    <property type="match status" value="1"/>
</dbReference>
<evidence type="ECO:0000313" key="5">
    <source>
        <dbReference type="EMBL" id="NYI88188.1"/>
    </source>
</evidence>
<evidence type="ECO:0000259" key="4">
    <source>
        <dbReference type="PROSITE" id="PS50956"/>
    </source>
</evidence>
<accession>A0A853AZJ1</accession>
<dbReference type="Gene3D" id="1.10.10.10">
    <property type="entry name" value="Winged helix-like DNA-binding domain superfamily/Winged helix DNA-binding domain"/>
    <property type="match status" value="1"/>
</dbReference>
<organism evidence="5 6">
    <name type="scientific">Amycolatopsis endophytica</name>
    <dbReference type="NCBI Taxonomy" id="860233"/>
    <lineage>
        <taxon>Bacteria</taxon>
        <taxon>Bacillati</taxon>
        <taxon>Actinomycetota</taxon>
        <taxon>Actinomycetes</taxon>
        <taxon>Pseudonocardiales</taxon>
        <taxon>Pseudonocardiaceae</taxon>
        <taxon>Amycolatopsis</taxon>
    </lineage>
</organism>
<evidence type="ECO:0000256" key="3">
    <source>
        <dbReference type="ARBA" id="ARBA00023163"/>
    </source>
</evidence>
<keyword evidence="3" id="KW-0804">Transcription</keyword>
<dbReference type="PRINTS" id="PR00033">
    <property type="entry name" value="HTHASNC"/>
</dbReference>
<dbReference type="InterPro" id="IPR019888">
    <property type="entry name" value="Tscrpt_reg_AsnC-like"/>
</dbReference>
<dbReference type="SUPFAM" id="SSF54909">
    <property type="entry name" value="Dimeric alpha+beta barrel"/>
    <property type="match status" value="1"/>
</dbReference>
<evidence type="ECO:0000313" key="6">
    <source>
        <dbReference type="Proteomes" id="UP000549616"/>
    </source>
</evidence>
<gene>
    <name evidence="5" type="ORF">HNR02_001511</name>
</gene>
<keyword evidence="6" id="KW-1185">Reference proteome</keyword>
<proteinExistence type="predicted"/>
<keyword evidence="2 5" id="KW-0238">DNA-binding</keyword>
<evidence type="ECO:0000256" key="1">
    <source>
        <dbReference type="ARBA" id="ARBA00023015"/>
    </source>
</evidence>
<dbReference type="PANTHER" id="PTHR30154:SF34">
    <property type="entry name" value="TRANSCRIPTIONAL REGULATOR AZLB"/>
    <property type="match status" value="1"/>
</dbReference>
<dbReference type="InterPro" id="IPR000485">
    <property type="entry name" value="AsnC-type_HTH_dom"/>
</dbReference>
<dbReference type="InterPro" id="IPR019887">
    <property type="entry name" value="Tscrpt_reg_AsnC/Lrp_C"/>
</dbReference>
<evidence type="ECO:0000256" key="2">
    <source>
        <dbReference type="ARBA" id="ARBA00023125"/>
    </source>
</evidence>
<dbReference type="PROSITE" id="PS50956">
    <property type="entry name" value="HTH_ASNC_2"/>
    <property type="match status" value="1"/>
</dbReference>
<protein>
    <submittedName>
        <fullName evidence="5">DNA-binding Lrp family transcriptional regulator</fullName>
    </submittedName>
</protein>
<dbReference type="Proteomes" id="UP000549616">
    <property type="component" value="Unassembled WGS sequence"/>
</dbReference>
<name>A0A853AZJ1_9PSEU</name>
<dbReference type="Pfam" id="PF13404">
    <property type="entry name" value="HTH_AsnC-type"/>
    <property type="match status" value="1"/>
</dbReference>
<dbReference type="GO" id="GO:0043565">
    <property type="term" value="F:sequence-specific DNA binding"/>
    <property type="evidence" value="ECO:0007669"/>
    <property type="project" value="InterPro"/>
</dbReference>
<dbReference type="InterPro" id="IPR011991">
    <property type="entry name" value="ArsR-like_HTH"/>
</dbReference>
<dbReference type="AlphaFoldDB" id="A0A853AZJ1"/>
<dbReference type="InterPro" id="IPR011008">
    <property type="entry name" value="Dimeric_a/b-barrel"/>
</dbReference>
<dbReference type="SMART" id="SM00344">
    <property type="entry name" value="HTH_ASNC"/>
    <property type="match status" value="1"/>
</dbReference>
<dbReference type="EMBL" id="JACCFK010000001">
    <property type="protein sequence ID" value="NYI88188.1"/>
    <property type="molecule type" value="Genomic_DNA"/>
</dbReference>
<comment type="caution">
    <text evidence="5">The sequence shown here is derived from an EMBL/GenBank/DDBJ whole genome shotgun (WGS) entry which is preliminary data.</text>
</comment>
<reference evidence="5 6" key="1">
    <citation type="submission" date="2020-07" db="EMBL/GenBank/DDBJ databases">
        <title>Sequencing the genomes of 1000 actinobacteria strains.</title>
        <authorList>
            <person name="Klenk H.-P."/>
        </authorList>
    </citation>
    <scope>NUCLEOTIDE SEQUENCE [LARGE SCALE GENOMIC DNA]</scope>
    <source>
        <strain evidence="5 6">DSM 104006</strain>
    </source>
</reference>
<dbReference type="InterPro" id="IPR036388">
    <property type="entry name" value="WH-like_DNA-bd_sf"/>
</dbReference>
<feature type="domain" description="HTH asnC-type" evidence="4">
    <location>
        <begin position="91"/>
        <end position="152"/>
    </location>
</feature>
<dbReference type="Gene3D" id="3.30.70.920">
    <property type="match status" value="1"/>
</dbReference>
<dbReference type="SUPFAM" id="SSF46785">
    <property type="entry name" value="Winged helix' DNA-binding domain"/>
    <property type="match status" value="1"/>
</dbReference>
<keyword evidence="1" id="KW-0805">Transcription regulation</keyword>
<dbReference type="InterPro" id="IPR036390">
    <property type="entry name" value="WH_DNA-bd_sf"/>
</dbReference>
<dbReference type="Pfam" id="PF01037">
    <property type="entry name" value="AsnC_trans_reg"/>
    <property type="match status" value="1"/>
</dbReference>
<sequence>MPDGVFPGTILTAGLARGSGRIIRIRGEAALEIEPYERFSTKDRAAVASAGRDGCVSLLAKMPVTCASRASRDPRRTPGFGYDAEVPAADLDKLDCEILKRLQDDSRTIAESIGADVGLSAAAVQRRIKRLRQTGVISREVAVIEPRAVGVDMTFIVMVEMERERIEVLDEFRKQVLADSAVQQCYYVTGSADFVLVVHCRNMGEFEAFTRRMFFDNGEVRHFTTSVAMDRVKVSLAVPLNGG</sequence>
<dbReference type="PANTHER" id="PTHR30154">
    <property type="entry name" value="LEUCINE-RESPONSIVE REGULATORY PROTEIN"/>
    <property type="match status" value="1"/>
</dbReference>